<gene>
    <name evidence="1" type="ORF">BB050_01590</name>
</gene>
<proteinExistence type="predicted"/>
<dbReference type="AlphaFoldDB" id="A0AAC9CYV9"/>
<sequence>MASKKKLFDILTSYNNNQIFLNFKNSFLLYLIYVEN</sequence>
<dbReference type="EMBL" id="CP016907">
    <property type="protein sequence ID" value="AOC94717.1"/>
    <property type="molecule type" value="Genomic_DNA"/>
</dbReference>
<name>A0AAC9CYV9_9FLAO</name>
<dbReference type="KEGG" id="fjg:BB050_01590"/>
<accession>A0AAC9CYV9</accession>
<organism evidence="1 2">
    <name type="scientific">Flavobacterium anhuiense</name>
    <dbReference type="NCBI Taxonomy" id="459526"/>
    <lineage>
        <taxon>Bacteria</taxon>
        <taxon>Pseudomonadati</taxon>
        <taxon>Bacteroidota</taxon>
        <taxon>Flavobacteriia</taxon>
        <taxon>Flavobacteriales</taxon>
        <taxon>Flavobacteriaceae</taxon>
        <taxon>Flavobacterium</taxon>
    </lineage>
</organism>
<evidence type="ECO:0000313" key="2">
    <source>
        <dbReference type="Proteomes" id="UP000093276"/>
    </source>
</evidence>
<evidence type="ECO:0000313" key="1">
    <source>
        <dbReference type="EMBL" id="AOC94717.1"/>
    </source>
</evidence>
<reference evidence="1 2" key="1">
    <citation type="submission" date="2016-08" db="EMBL/GenBank/DDBJ databases">
        <title>Complete genome sequence of Flavobacterium johnsoniae strain GSE09, a volatile-producing biocontrol agent isolated from cucumber (Cucumis sativus).</title>
        <authorList>
            <person name="Jeong J.-J."/>
            <person name="Oh J.Y."/>
            <person name="Jim Y.J."/>
            <person name="Sang M.K."/>
            <person name="Kim K.D."/>
        </authorList>
    </citation>
    <scope>NUCLEOTIDE SEQUENCE [LARGE SCALE GENOMIC DNA]</scope>
    <source>
        <strain evidence="1 2">GSE09</strain>
    </source>
</reference>
<dbReference type="Proteomes" id="UP000093276">
    <property type="component" value="Chromosome"/>
</dbReference>
<protein>
    <submittedName>
        <fullName evidence="1">Uncharacterized protein</fullName>
    </submittedName>
</protein>